<dbReference type="GO" id="GO:0031966">
    <property type="term" value="C:mitochondrial membrane"/>
    <property type="evidence" value="ECO:0007669"/>
    <property type="project" value="UniProtKB-SubCell"/>
</dbReference>
<dbReference type="Proteomes" id="UP000887568">
    <property type="component" value="Unplaced"/>
</dbReference>
<dbReference type="CTD" id="60386"/>
<evidence type="ECO:0000256" key="13">
    <source>
        <dbReference type="PROSITE-ProRule" id="PRU00282"/>
    </source>
</evidence>
<evidence type="ECO:0000313" key="15">
    <source>
        <dbReference type="EnsemblMetazoa" id="XP_038068931.1"/>
    </source>
</evidence>
<dbReference type="PROSITE" id="PS50920">
    <property type="entry name" value="SOLCAR"/>
    <property type="match status" value="3"/>
</dbReference>
<proteinExistence type="inferred from homology"/>
<dbReference type="PANTHER" id="PTHR24089">
    <property type="entry name" value="SOLUTE CARRIER FAMILY 25"/>
    <property type="match status" value="1"/>
</dbReference>
<evidence type="ECO:0000256" key="9">
    <source>
        <dbReference type="ARBA" id="ARBA00037549"/>
    </source>
</evidence>
<keyword evidence="16" id="KW-1185">Reference proteome</keyword>
<dbReference type="OrthoDB" id="18574at2759"/>
<feature type="repeat" description="Solcar" evidence="13">
    <location>
        <begin position="229"/>
        <end position="324"/>
    </location>
</feature>
<dbReference type="Pfam" id="PF00153">
    <property type="entry name" value="Mito_carr"/>
    <property type="match status" value="3"/>
</dbReference>
<evidence type="ECO:0000256" key="8">
    <source>
        <dbReference type="ARBA" id="ARBA00023136"/>
    </source>
</evidence>
<dbReference type="RefSeq" id="XP_038068931.1">
    <property type="nucleotide sequence ID" value="XM_038213003.1"/>
</dbReference>
<evidence type="ECO:0000256" key="1">
    <source>
        <dbReference type="ARBA" id="ARBA00004225"/>
    </source>
</evidence>
<evidence type="ECO:0000256" key="6">
    <source>
        <dbReference type="ARBA" id="ARBA00022989"/>
    </source>
</evidence>
<keyword evidence="5" id="KW-0677">Repeat</keyword>
<evidence type="ECO:0000313" key="16">
    <source>
        <dbReference type="Proteomes" id="UP000887568"/>
    </source>
</evidence>
<comment type="catalytic activity">
    <reaction evidence="12">
        <text>thiamine phosphate(out) + thiamine diphosphate(in) = thiamine phosphate(in) + thiamine diphosphate(out)</text>
        <dbReference type="Rhea" id="RHEA:73383"/>
        <dbReference type="ChEBI" id="CHEBI:37575"/>
        <dbReference type="ChEBI" id="CHEBI:58937"/>
    </reaction>
</comment>
<evidence type="ECO:0000256" key="14">
    <source>
        <dbReference type="RuleBase" id="RU000488"/>
    </source>
</evidence>
<accession>A0A914B092</accession>
<evidence type="ECO:0000256" key="4">
    <source>
        <dbReference type="ARBA" id="ARBA00022692"/>
    </source>
</evidence>
<dbReference type="AlphaFoldDB" id="A0A914B092"/>
<feature type="repeat" description="Solcar" evidence="13">
    <location>
        <begin position="126"/>
        <end position="212"/>
    </location>
</feature>
<dbReference type="EnsemblMetazoa" id="XM_038213003.1">
    <property type="protein sequence ID" value="XP_038068931.1"/>
    <property type="gene ID" value="LOC119738218"/>
</dbReference>
<evidence type="ECO:0000256" key="3">
    <source>
        <dbReference type="ARBA" id="ARBA00022448"/>
    </source>
</evidence>
<keyword evidence="3 14" id="KW-0813">Transport</keyword>
<organism evidence="15 16">
    <name type="scientific">Patiria miniata</name>
    <name type="common">Bat star</name>
    <name type="synonym">Asterina miniata</name>
    <dbReference type="NCBI Taxonomy" id="46514"/>
    <lineage>
        <taxon>Eukaryota</taxon>
        <taxon>Metazoa</taxon>
        <taxon>Echinodermata</taxon>
        <taxon>Eleutherozoa</taxon>
        <taxon>Asterozoa</taxon>
        <taxon>Asteroidea</taxon>
        <taxon>Valvatacea</taxon>
        <taxon>Valvatida</taxon>
        <taxon>Asterinidae</taxon>
        <taxon>Patiria</taxon>
    </lineage>
</organism>
<comment type="similarity">
    <text evidence="2 14">Belongs to the mitochondrial carrier (TC 2.A.29) family.</text>
</comment>
<evidence type="ECO:0000256" key="5">
    <source>
        <dbReference type="ARBA" id="ARBA00022737"/>
    </source>
</evidence>
<evidence type="ECO:0000256" key="7">
    <source>
        <dbReference type="ARBA" id="ARBA00023128"/>
    </source>
</evidence>
<evidence type="ECO:0000256" key="2">
    <source>
        <dbReference type="ARBA" id="ARBA00006375"/>
    </source>
</evidence>
<keyword evidence="7" id="KW-0496">Mitochondrion</keyword>
<protein>
    <recommendedName>
        <fullName evidence="10">Mitochondrial thiamine pyrophosphate carrier</fullName>
    </recommendedName>
    <alternativeName>
        <fullName evidence="11">Solute carrier family 25 member 19</fullName>
    </alternativeName>
</protein>
<dbReference type="GeneID" id="119738218"/>
<dbReference type="EnsemblMetazoa" id="XM_038213002.1">
    <property type="protein sequence ID" value="XP_038068930.1"/>
    <property type="gene ID" value="LOC119738218"/>
</dbReference>
<comment type="function">
    <text evidence="9">Mitochondrial transporter mediating uptake of thiamine diphosphate into mitochondria. It is not clear if the antiporter activity is affected by the membrane potential or by the proton electrochemical gradient.</text>
</comment>
<dbReference type="InterPro" id="IPR023395">
    <property type="entry name" value="MCP_dom_sf"/>
</dbReference>
<dbReference type="RefSeq" id="XP_038068930.1">
    <property type="nucleotide sequence ID" value="XM_038213002.1"/>
</dbReference>
<dbReference type="SUPFAM" id="SSF103506">
    <property type="entry name" value="Mitochondrial carrier"/>
    <property type="match status" value="1"/>
</dbReference>
<comment type="subcellular location">
    <subcellularLocation>
        <location evidence="1">Mitochondrion membrane</location>
        <topology evidence="1">Multi-pass membrane protein</topology>
    </subcellularLocation>
</comment>
<dbReference type="InterPro" id="IPR002067">
    <property type="entry name" value="MCP"/>
</dbReference>
<keyword evidence="6" id="KW-1133">Transmembrane helix</keyword>
<name>A0A914B092_PATMI</name>
<feature type="repeat" description="Solcar" evidence="13">
    <location>
        <begin position="12"/>
        <end position="112"/>
    </location>
</feature>
<dbReference type="PRINTS" id="PR00926">
    <property type="entry name" value="MITOCARRIER"/>
</dbReference>
<reference evidence="15" key="1">
    <citation type="submission" date="2022-11" db="UniProtKB">
        <authorList>
            <consortium name="EnsemblMetazoa"/>
        </authorList>
    </citation>
    <scope>IDENTIFICATION</scope>
</reference>
<dbReference type="FunFam" id="1.50.40.10:FF:000011">
    <property type="entry name" value="Mitochondrial thiamine pyrophosphate carrier 1"/>
    <property type="match status" value="1"/>
</dbReference>
<evidence type="ECO:0000256" key="10">
    <source>
        <dbReference type="ARBA" id="ARBA00040836"/>
    </source>
</evidence>
<dbReference type="InterPro" id="IPR018108">
    <property type="entry name" value="MCP_transmembrane"/>
</dbReference>
<dbReference type="GO" id="GO:0090422">
    <property type="term" value="F:thiamine pyrophosphate transmembrane transporter activity"/>
    <property type="evidence" value="ECO:0007669"/>
    <property type="project" value="UniProtKB-ARBA"/>
</dbReference>
<sequence length="330" mass="36617">MVGYKPHLESRLSPLDHGVAGAVSGMATRALMQPFDVLKIRFQLQFEPVHDPGESVQGSRAKSKYTGILQAGRTIYIEEGTAAFWKGHVPAQALSVVFGMLQFTTFEYLTETAHPFLSKGLSTGMAKPFFHFVCGGVSGCVATFACQPIDIVRTRLVAQGEPKLYHSSLQAVRMMYGEAGVLTFFKGLLPTMLQVFPHAGFQFGFYALFKRVWEVVMDQPEKTSGIHVPTALKSFTCGALSGLCAKTAVYPLDLVKKRLQVQGFEEARKSFGKVQRYNSMLHCVACTVKEEGIRGMYKGLWPSTLKAIGTVGFTFCFYEKACHFLERRYL</sequence>
<dbReference type="Gene3D" id="1.50.40.10">
    <property type="entry name" value="Mitochondrial carrier domain"/>
    <property type="match status" value="1"/>
</dbReference>
<dbReference type="OMA" id="MYVCYGA"/>
<keyword evidence="4 13" id="KW-0812">Transmembrane</keyword>
<keyword evidence="8 13" id="KW-0472">Membrane</keyword>
<evidence type="ECO:0000256" key="12">
    <source>
        <dbReference type="ARBA" id="ARBA00050799"/>
    </source>
</evidence>
<evidence type="ECO:0000256" key="11">
    <source>
        <dbReference type="ARBA" id="ARBA00041879"/>
    </source>
</evidence>